<dbReference type="GO" id="GO:0016301">
    <property type="term" value="F:kinase activity"/>
    <property type="evidence" value="ECO:0007669"/>
    <property type="project" value="UniProtKB-KW"/>
</dbReference>
<comment type="subcellular location">
    <subcellularLocation>
        <location evidence="1">Cell membrane</location>
    </subcellularLocation>
    <subcellularLocation>
        <location evidence="11">Endomembrane system</location>
        <topology evidence="11">Single-pass membrane protein</topology>
    </subcellularLocation>
</comment>
<evidence type="ECO:0000256" key="11">
    <source>
        <dbReference type="ARBA" id="ARBA00037847"/>
    </source>
</evidence>
<dbReference type="OrthoDB" id="4691307at2759"/>
<evidence type="ECO:0000256" key="6">
    <source>
        <dbReference type="ARBA" id="ARBA00022729"/>
    </source>
</evidence>
<evidence type="ECO:0000256" key="4">
    <source>
        <dbReference type="ARBA" id="ARBA00022614"/>
    </source>
</evidence>
<dbReference type="InterPro" id="IPR051502">
    <property type="entry name" value="RLP_Defense_Trigger"/>
</dbReference>
<evidence type="ECO:0000256" key="1">
    <source>
        <dbReference type="ARBA" id="ARBA00004236"/>
    </source>
</evidence>
<dbReference type="Pfam" id="PF00560">
    <property type="entry name" value="LRR_1"/>
    <property type="match status" value="3"/>
</dbReference>
<evidence type="ECO:0000256" key="8">
    <source>
        <dbReference type="ARBA" id="ARBA00022989"/>
    </source>
</evidence>
<keyword evidence="3" id="KW-1003">Cell membrane</keyword>
<keyword evidence="6" id="KW-0732">Signal</keyword>
<dbReference type="Gene3D" id="3.80.10.10">
    <property type="entry name" value="Ribonuclease Inhibitor"/>
    <property type="match status" value="2"/>
</dbReference>
<protein>
    <submittedName>
        <fullName evidence="12">LRR receptor-like serine/threonine-protein kinase GSO1 isoform X2</fullName>
    </submittedName>
</protein>
<evidence type="ECO:0000313" key="13">
    <source>
        <dbReference type="Proteomes" id="UP000325315"/>
    </source>
</evidence>
<evidence type="ECO:0000256" key="7">
    <source>
        <dbReference type="ARBA" id="ARBA00022737"/>
    </source>
</evidence>
<sequence length="238" mass="26719">MFLKLDVNHSKLEVIVLGGITNKLQIDNDNQAGNGIPLFQLKVLQLPNCSIKNAPLFLLNQHRLIWVDISHNKLSGAIPSWLLQNNTDLKFLNLRNNSFTGKLDPFPQHPLSSELPSSVGAMRKLLLFDLSFNNLSGKLPNELVKNCTDLGVLKLNNNNFRGDFFSTHFNLSDLRALELGNNEFTGGLMTKEEFYAEMRIFDVSNDKMTGKIPNGIEAKVLLLQNNSFEGQIPCEGFF</sequence>
<keyword evidence="12" id="KW-0808">Transferase</keyword>
<comment type="similarity">
    <text evidence="2">Belongs to the RLP family.</text>
</comment>
<name>A0A5B6VFB5_9ROSI</name>
<dbReference type="GO" id="GO:0005886">
    <property type="term" value="C:plasma membrane"/>
    <property type="evidence" value="ECO:0007669"/>
    <property type="project" value="UniProtKB-SubCell"/>
</dbReference>
<evidence type="ECO:0000256" key="5">
    <source>
        <dbReference type="ARBA" id="ARBA00022692"/>
    </source>
</evidence>
<keyword evidence="13" id="KW-1185">Reference proteome</keyword>
<keyword evidence="4" id="KW-0433">Leucine-rich repeat</keyword>
<organism evidence="12 13">
    <name type="scientific">Gossypium australe</name>
    <dbReference type="NCBI Taxonomy" id="47621"/>
    <lineage>
        <taxon>Eukaryota</taxon>
        <taxon>Viridiplantae</taxon>
        <taxon>Streptophyta</taxon>
        <taxon>Embryophyta</taxon>
        <taxon>Tracheophyta</taxon>
        <taxon>Spermatophyta</taxon>
        <taxon>Magnoliopsida</taxon>
        <taxon>eudicotyledons</taxon>
        <taxon>Gunneridae</taxon>
        <taxon>Pentapetalae</taxon>
        <taxon>rosids</taxon>
        <taxon>malvids</taxon>
        <taxon>Malvales</taxon>
        <taxon>Malvaceae</taxon>
        <taxon>Malvoideae</taxon>
        <taxon>Gossypium</taxon>
    </lineage>
</organism>
<evidence type="ECO:0000256" key="3">
    <source>
        <dbReference type="ARBA" id="ARBA00022475"/>
    </source>
</evidence>
<evidence type="ECO:0000256" key="2">
    <source>
        <dbReference type="ARBA" id="ARBA00009592"/>
    </source>
</evidence>
<dbReference type="PANTHER" id="PTHR48062">
    <property type="entry name" value="RECEPTOR-LIKE PROTEIN 14"/>
    <property type="match status" value="1"/>
</dbReference>
<dbReference type="Proteomes" id="UP000325315">
    <property type="component" value="Unassembled WGS sequence"/>
</dbReference>
<evidence type="ECO:0000313" key="12">
    <source>
        <dbReference type="EMBL" id="KAA3467832.1"/>
    </source>
</evidence>
<gene>
    <name evidence="12" type="ORF">EPI10_002812</name>
</gene>
<dbReference type="AlphaFoldDB" id="A0A5B6VFB5"/>
<dbReference type="EMBL" id="SMMG02000007">
    <property type="protein sequence ID" value="KAA3467832.1"/>
    <property type="molecule type" value="Genomic_DNA"/>
</dbReference>
<evidence type="ECO:0000256" key="10">
    <source>
        <dbReference type="ARBA" id="ARBA00023170"/>
    </source>
</evidence>
<proteinExistence type="inferred from homology"/>
<dbReference type="InterPro" id="IPR032675">
    <property type="entry name" value="LRR_dom_sf"/>
</dbReference>
<keyword evidence="8" id="KW-1133">Transmembrane helix</keyword>
<comment type="caution">
    <text evidence="12">The sequence shown here is derived from an EMBL/GenBank/DDBJ whole genome shotgun (WGS) entry which is preliminary data.</text>
</comment>
<keyword evidence="9" id="KW-0472">Membrane</keyword>
<evidence type="ECO:0000256" key="9">
    <source>
        <dbReference type="ARBA" id="ARBA00023136"/>
    </source>
</evidence>
<keyword evidence="5" id="KW-0812">Transmembrane</keyword>
<dbReference type="PANTHER" id="PTHR48062:SF52">
    <property type="entry name" value="RECEPTOR-LIKE PROTEIN 8-RELATED"/>
    <property type="match status" value="1"/>
</dbReference>
<dbReference type="SUPFAM" id="SSF52058">
    <property type="entry name" value="L domain-like"/>
    <property type="match status" value="1"/>
</dbReference>
<keyword evidence="12" id="KW-0418">Kinase</keyword>
<reference evidence="13" key="1">
    <citation type="journal article" date="2019" name="Plant Biotechnol. J.">
        <title>Genome sequencing of the Australian wild diploid species Gossypium australe highlights disease resistance and delayed gland morphogenesis.</title>
        <authorList>
            <person name="Cai Y."/>
            <person name="Cai X."/>
            <person name="Wang Q."/>
            <person name="Wang P."/>
            <person name="Zhang Y."/>
            <person name="Cai C."/>
            <person name="Xu Y."/>
            <person name="Wang K."/>
            <person name="Zhou Z."/>
            <person name="Wang C."/>
            <person name="Geng S."/>
            <person name="Li B."/>
            <person name="Dong Q."/>
            <person name="Hou Y."/>
            <person name="Wang H."/>
            <person name="Ai P."/>
            <person name="Liu Z."/>
            <person name="Yi F."/>
            <person name="Sun M."/>
            <person name="An G."/>
            <person name="Cheng J."/>
            <person name="Zhang Y."/>
            <person name="Shi Q."/>
            <person name="Xie Y."/>
            <person name="Shi X."/>
            <person name="Chang Y."/>
            <person name="Huang F."/>
            <person name="Chen Y."/>
            <person name="Hong S."/>
            <person name="Mi L."/>
            <person name="Sun Q."/>
            <person name="Zhang L."/>
            <person name="Zhou B."/>
            <person name="Peng R."/>
            <person name="Zhang X."/>
            <person name="Liu F."/>
        </authorList>
    </citation>
    <scope>NUCLEOTIDE SEQUENCE [LARGE SCALE GENOMIC DNA]</scope>
    <source>
        <strain evidence="13">cv. PA1801</strain>
    </source>
</reference>
<accession>A0A5B6VFB5</accession>
<dbReference type="InterPro" id="IPR001611">
    <property type="entry name" value="Leu-rich_rpt"/>
</dbReference>
<keyword evidence="7" id="KW-0677">Repeat</keyword>
<keyword evidence="10 12" id="KW-0675">Receptor</keyword>